<dbReference type="EMBL" id="NXNG01000001">
    <property type="protein sequence ID" value="PWT26253.1"/>
    <property type="molecule type" value="Genomic_DNA"/>
</dbReference>
<dbReference type="AlphaFoldDB" id="A0A317G0Y1"/>
<reference evidence="1 2" key="1">
    <citation type="submission" date="2017-09" db="EMBL/GenBank/DDBJ databases">
        <title>High-quality draft genome sequence of Butyrivibrio fibrisolvens INBov1, isolated from cow rumen.</title>
        <authorList>
            <person name="Rodriguez Hernaez J."/>
            <person name="Rivarola M."/>
            <person name="Paniego N."/>
            <person name="Cravero S."/>
            <person name="Ceron Cucchi M."/>
            <person name="Martinez M.C."/>
        </authorList>
    </citation>
    <scope>NUCLEOTIDE SEQUENCE [LARGE SCALE GENOMIC DNA]</scope>
    <source>
        <strain evidence="1 2">INBov1</strain>
    </source>
</reference>
<protein>
    <recommendedName>
        <fullName evidence="3">Glycosyl transferase family 2</fullName>
    </recommendedName>
</protein>
<sequence>MKNFDYLFAKNWPDCPFQVWLNTDAEYDDTLGIYDKIIVSKHPQNLIRMRDIVFEAPYTIVLQDDHFLMCPVDTKKVLASLELAQKYHTGILRLIQDPRTNNWFSENENLMEYVPGTAYRISARGGLWDTSYLKKFIDKYDDFWEMERKGQSFSDSLDQKILCTRFRTLPITDAVRKGKYEEFARDVLEANDLIPERPVLTARERLKECVKAAIFEMNPNSIAHIQEKLNIGFKPKYKK</sequence>
<organism evidence="1 2">
    <name type="scientific">Butyrivibrio fibrisolvens</name>
    <dbReference type="NCBI Taxonomy" id="831"/>
    <lineage>
        <taxon>Bacteria</taxon>
        <taxon>Bacillati</taxon>
        <taxon>Bacillota</taxon>
        <taxon>Clostridia</taxon>
        <taxon>Lachnospirales</taxon>
        <taxon>Lachnospiraceae</taxon>
        <taxon>Butyrivibrio</taxon>
    </lineage>
</organism>
<dbReference type="Proteomes" id="UP000245488">
    <property type="component" value="Chromosome"/>
</dbReference>
<evidence type="ECO:0000313" key="2">
    <source>
        <dbReference type="Proteomes" id="UP000245488"/>
    </source>
</evidence>
<proteinExistence type="predicted"/>
<comment type="caution">
    <text evidence="1">The sequence shown here is derived from an EMBL/GenBank/DDBJ whole genome shotgun (WGS) entry which is preliminary data.</text>
</comment>
<gene>
    <name evidence="1" type="ORF">CPT75_03505</name>
</gene>
<evidence type="ECO:0000313" key="1">
    <source>
        <dbReference type="EMBL" id="PWT26253.1"/>
    </source>
</evidence>
<evidence type="ECO:0008006" key="3">
    <source>
        <dbReference type="Google" id="ProtNLM"/>
    </source>
</evidence>
<name>A0A317G0Y1_BUTFI</name>
<keyword evidence="2" id="KW-1185">Reference proteome</keyword>
<accession>A0A317G0Y1</accession>